<feature type="domain" description="Enoyl reductase (ER)" evidence="3">
    <location>
        <begin position="11"/>
        <end position="304"/>
    </location>
</feature>
<dbReference type="SUPFAM" id="SSF51735">
    <property type="entry name" value="NAD(P)-binding Rossmann-fold domains"/>
    <property type="match status" value="1"/>
</dbReference>
<dbReference type="Pfam" id="PF13602">
    <property type="entry name" value="ADH_zinc_N_2"/>
    <property type="match status" value="1"/>
</dbReference>
<accession>A0A934SNH9</accession>
<keyword evidence="2" id="KW-0560">Oxidoreductase</keyword>
<keyword evidence="1" id="KW-0521">NADP</keyword>
<dbReference type="InterPro" id="IPR013154">
    <property type="entry name" value="ADH-like_N"/>
</dbReference>
<gene>
    <name evidence="4" type="ORF">IV501_00575</name>
</gene>
<dbReference type="EMBL" id="JAEPES010000001">
    <property type="protein sequence ID" value="MBK4346115.1"/>
    <property type="molecule type" value="Genomic_DNA"/>
</dbReference>
<dbReference type="InterPro" id="IPR036291">
    <property type="entry name" value="NAD(P)-bd_dom_sf"/>
</dbReference>
<dbReference type="GO" id="GO:0035925">
    <property type="term" value="F:mRNA 3'-UTR AU-rich region binding"/>
    <property type="evidence" value="ECO:0007669"/>
    <property type="project" value="TreeGrafter"/>
</dbReference>
<dbReference type="SUPFAM" id="SSF50129">
    <property type="entry name" value="GroES-like"/>
    <property type="match status" value="1"/>
</dbReference>
<comment type="caution">
    <text evidence="4">The sequence shown here is derived from an EMBL/GenBank/DDBJ whole genome shotgun (WGS) entry which is preliminary data.</text>
</comment>
<name>A0A934SNH9_9MICO</name>
<dbReference type="Proteomes" id="UP000636458">
    <property type="component" value="Unassembled WGS sequence"/>
</dbReference>
<protein>
    <submittedName>
        <fullName evidence="4">NADP-dependent oxidoreductase</fullName>
    </submittedName>
</protein>
<dbReference type="InterPro" id="IPR011032">
    <property type="entry name" value="GroES-like_sf"/>
</dbReference>
<dbReference type="GO" id="GO:0003960">
    <property type="term" value="F:quinone reductase (NADPH) activity"/>
    <property type="evidence" value="ECO:0007669"/>
    <property type="project" value="TreeGrafter"/>
</dbReference>
<dbReference type="InterPro" id="IPR020843">
    <property type="entry name" value="ER"/>
</dbReference>
<evidence type="ECO:0000256" key="2">
    <source>
        <dbReference type="ARBA" id="ARBA00023002"/>
    </source>
</evidence>
<dbReference type="Gene3D" id="3.90.180.10">
    <property type="entry name" value="Medium-chain alcohol dehydrogenases, catalytic domain"/>
    <property type="match status" value="1"/>
</dbReference>
<reference evidence="4" key="1">
    <citation type="submission" date="2021-01" db="EMBL/GenBank/DDBJ databases">
        <title>Lacisediminihabitans sp. nov. strain G11-30, isolated from Antarctic Soil.</title>
        <authorList>
            <person name="Li J."/>
        </authorList>
    </citation>
    <scope>NUCLEOTIDE SEQUENCE</scope>
    <source>
        <strain evidence="4">G11-30</strain>
    </source>
</reference>
<dbReference type="GO" id="GO:0070402">
    <property type="term" value="F:NADPH binding"/>
    <property type="evidence" value="ECO:0007669"/>
    <property type="project" value="TreeGrafter"/>
</dbReference>
<organism evidence="4 5">
    <name type="scientific">Lacisediminihabitans changchengi</name>
    <dbReference type="NCBI Taxonomy" id="2787634"/>
    <lineage>
        <taxon>Bacteria</taxon>
        <taxon>Bacillati</taxon>
        <taxon>Actinomycetota</taxon>
        <taxon>Actinomycetes</taxon>
        <taxon>Micrococcales</taxon>
        <taxon>Microbacteriaceae</taxon>
        <taxon>Lacisediminihabitans</taxon>
    </lineage>
</organism>
<proteinExistence type="predicted"/>
<keyword evidence="5" id="KW-1185">Reference proteome</keyword>
<dbReference type="Gene3D" id="3.40.50.720">
    <property type="entry name" value="NAD(P)-binding Rossmann-like Domain"/>
    <property type="match status" value="1"/>
</dbReference>
<evidence type="ECO:0000313" key="5">
    <source>
        <dbReference type="Proteomes" id="UP000636458"/>
    </source>
</evidence>
<dbReference type="PANTHER" id="PTHR48106">
    <property type="entry name" value="QUINONE OXIDOREDUCTASE PIG3-RELATED"/>
    <property type="match status" value="1"/>
</dbReference>
<dbReference type="Pfam" id="PF08240">
    <property type="entry name" value="ADH_N"/>
    <property type="match status" value="1"/>
</dbReference>
<evidence type="ECO:0000259" key="3">
    <source>
        <dbReference type="SMART" id="SM00829"/>
    </source>
</evidence>
<dbReference type="PANTHER" id="PTHR48106:SF13">
    <property type="entry name" value="QUINONE OXIDOREDUCTASE-RELATED"/>
    <property type="match status" value="1"/>
</dbReference>
<dbReference type="AlphaFoldDB" id="A0A934SNH9"/>
<sequence length="306" mass="31633">MARHWIATDFGGSEVLRFDETEVRAPGQGEVTIEVRAAGMNPADYKHVARGEDRSLLPIAIGYEAAGVISAVGPDSDFSVGDEVLGFRLRGAWATSVTVPASDVFAKPPTLGFPEAANLLLAGTTASEMLHVTKVAAGETIVVHGASGAVGVSVIQQAKLLGARVIGTASEKNFAVVEGFGAEPVAYGDGLEDRLRAMAPEGFSAALDTVGTDEAVRVSLALVADRARIVTITAFAEAQEHGFHVIAGVMPASAAYRDSVRSSLIALAGEGSLVVPVARTFPLADALEAIELLRSEHPGGKLALIP</sequence>
<dbReference type="GO" id="GO:0005829">
    <property type="term" value="C:cytosol"/>
    <property type="evidence" value="ECO:0007669"/>
    <property type="project" value="TreeGrafter"/>
</dbReference>
<evidence type="ECO:0000313" key="4">
    <source>
        <dbReference type="EMBL" id="MBK4346115.1"/>
    </source>
</evidence>
<dbReference type="SMART" id="SM00829">
    <property type="entry name" value="PKS_ER"/>
    <property type="match status" value="1"/>
</dbReference>
<evidence type="ECO:0000256" key="1">
    <source>
        <dbReference type="ARBA" id="ARBA00022857"/>
    </source>
</evidence>
<dbReference type="CDD" id="cd05289">
    <property type="entry name" value="MDR_like_2"/>
    <property type="match status" value="1"/>
</dbReference>